<dbReference type="PROSITE" id="PS00518">
    <property type="entry name" value="ZF_RING_1"/>
    <property type="match status" value="1"/>
</dbReference>
<dbReference type="Proteomes" id="UP000054653">
    <property type="component" value="Unassembled WGS sequence"/>
</dbReference>
<keyword evidence="1" id="KW-0479">Metal-binding</keyword>
<keyword evidence="9" id="KW-1185">Reference proteome</keyword>
<feature type="transmembrane region" description="Helical" evidence="6">
    <location>
        <begin position="21"/>
        <end position="46"/>
    </location>
</feature>
<gene>
    <name evidence="8" type="ORF">T03_12669</name>
</gene>
<keyword evidence="6" id="KW-0472">Membrane</keyword>
<dbReference type="Gene3D" id="3.30.40.10">
    <property type="entry name" value="Zinc/RING finger domain, C3HC4 (zinc finger)"/>
    <property type="match status" value="1"/>
</dbReference>
<dbReference type="OrthoDB" id="5858931at2759"/>
<evidence type="ECO:0000313" key="8">
    <source>
        <dbReference type="EMBL" id="KRY48468.1"/>
    </source>
</evidence>
<evidence type="ECO:0000256" key="4">
    <source>
        <dbReference type="PROSITE-ProRule" id="PRU00175"/>
    </source>
</evidence>
<dbReference type="AlphaFoldDB" id="A0A0V1CGM3"/>
<name>A0A0V1CGM3_TRIBR</name>
<dbReference type="PANTHER" id="PTHR40288">
    <property type="entry name" value="PROTEIN CBG16535-RELATED"/>
    <property type="match status" value="1"/>
</dbReference>
<feature type="domain" description="RING-type" evidence="7">
    <location>
        <begin position="270"/>
        <end position="317"/>
    </location>
</feature>
<dbReference type="InterPro" id="IPR013083">
    <property type="entry name" value="Znf_RING/FYVE/PHD"/>
</dbReference>
<feature type="transmembrane region" description="Helical" evidence="6">
    <location>
        <begin position="96"/>
        <end position="119"/>
    </location>
</feature>
<protein>
    <recommendedName>
        <fullName evidence="7">RING-type domain-containing protein</fullName>
    </recommendedName>
</protein>
<dbReference type="PROSITE" id="PS50089">
    <property type="entry name" value="ZF_RING_2"/>
    <property type="match status" value="1"/>
</dbReference>
<evidence type="ECO:0000256" key="3">
    <source>
        <dbReference type="ARBA" id="ARBA00022833"/>
    </source>
</evidence>
<dbReference type="SUPFAM" id="SSF57850">
    <property type="entry name" value="RING/U-box"/>
    <property type="match status" value="1"/>
</dbReference>
<keyword evidence="2 4" id="KW-0863">Zinc-finger</keyword>
<keyword evidence="6" id="KW-0812">Transmembrane</keyword>
<feature type="compositionally biased region" description="Low complexity" evidence="5">
    <location>
        <begin position="228"/>
        <end position="239"/>
    </location>
</feature>
<dbReference type="InterPro" id="IPR001841">
    <property type="entry name" value="Znf_RING"/>
</dbReference>
<feature type="transmembrane region" description="Helical" evidence="6">
    <location>
        <begin position="66"/>
        <end position="84"/>
    </location>
</feature>
<feature type="region of interest" description="Disordered" evidence="5">
    <location>
        <begin position="220"/>
        <end position="246"/>
    </location>
</feature>
<dbReference type="EMBL" id="JYDI01000206">
    <property type="protein sequence ID" value="KRY48468.1"/>
    <property type="molecule type" value="Genomic_DNA"/>
</dbReference>
<proteinExistence type="predicted"/>
<dbReference type="GO" id="GO:0008270">
    <property type="term" value="F:zinc ion binding"/>
    <property type="evidence" value="ECO:0007669"/>
    <property type="project" value="UniProtKB-KW"/>
</dbReference>
<evidence type="ECO:0000256" key="6">
    <source>
        <dbReference type="SAM" id="Phobius"/>
    </source>
</evidence>
<feature type="transmembrane region" description="Helical" evidence="6">
    <location>
        <begin position="139"/>
        <end position="159"/>
    </location>
</feature>
<dbReference type="PANTHER" id="PTHR40288:SF2">
    <property type="entry name" value="G PROTEIN-COUPLED RECEPTOR-RELATED"/>
    <property type="match status" value="1"/>
</dbReference>
<accession>A0A0V1CGM3</accession>
<keyword evidence="6" id="KW-1133">Transmembrane helix</keyword>
<organism evidence="8 9">
    <name type="scientific">Trichinella britovi</name>
    <name type="common">Parasitic roundworm</name>
    <dbReference type="NCBI Taxonomy" id="45882"/>
    <lineage>
        <taxon>Eukaryota</taxon>
        <taxon>Metazoa</taxon>
        <taxon>Ecdysozoa</taxon>
        <taxon>Nematoda</taxon>
        <taxon>Enoplea</taxon>
        <taxon>Dorylaimia</taxon>
        <taxon>Trichinellida</taxon>
        <taxon>Trichinellidae</taxon>
        <taxon>Trichinella</taxon>
    </lineage>
</organism>
<evidence type="ECO:0000256" key="1">
    <source>
        <dbReference type="ARBA" id="ARBA00022723"/>
    </source>
</evidence>
<evidence type="ECO:0000259" key="7">
    <source>
        <dbReference type="PROSITE" id="PS50089"/>
    </source>
</evidence>
<evidence type="ECO:0000313" key="9">
    <source>
        <dbReference type="Proteomes" id="UP000054653"/>
    </source>
</evidence>
<feature type="transmembrane region" description="Helical" evidence="6">
    <location>
        <begin position="166"/>
        <end position="192"/>
    </location>
</feature>
<evidence type="ECO:0000256" key="5">
    <source>
        <dbReference type="SAM" id="MobiDB-lite"/>
    </source>
</evidence>
<reference evidence="8 9" key="1">
    <citation type="submission" date="2015-01" db="EMBL/GenBank/DDBJ databases">
        <title>Evolution of Trichinella species and genotypes.</title>
        <authorList>
            <person name="Korhonen P.K."/>
            <person name="Edoardo P."/>
            <person name="Giuseppe L.R."/>
            <person name="Gasser R.B."/>
        </authorList>
    </citation>
    <scope>NUCLEOTIDE SEQUENCE [LARGE SCALE GENOMIC DNA]</scope>
    <source>
        <strain evidence="8">ISS120</strain>
    </source>
</reference>
<comment type="caution">
    <text evidence="8">The sequence shown here is derived from an EMBL/GenBank/DDBJ whole genome shotgun (WGS) entry which is preliminary data.</text>
</comment>
<keyword evidence="3" id="KW-0862">Zinc</keyword>
<evidence type="ECO:0000256" key="2">
    <source>
        <dbReference type="ARBA" id="ARBA00022771"/>
    </source>
</evidence>
<sequence length="494" mass="56023">MKPVQVYDDRVVIFGQNVSNCIVCAILCFLNLIITSVSLAQQVFSIVRYGHVFLCNFNESHAVEPFLSYDIVIYDFGLFHRLWGISECIANYLDGGYLRLAWCVSYLSTMLLLALYLYISDKRPPVYLMWPALAMQSTYSIGLLILTLSALPKLLRYVFVNIDRTVILLLTIFSSGILINFIFTYILWHYFWFSEATLAQSCTKNQCLLPNAKETDHMNTAVRKRNRTSATGASSTSDSRGIDEASTFQSTSTSRYHGRNRIKHQYVPACCACEDDLIKEGMKGRCMSVLRCGHVFCCACITPVLQSKRKKFCPTCNIRFFPSTVTNVKPKNLFVDAFVLESSPISSVRYSEDKGSPRIHCLLKLPFPNTPYSKSKKQRHPLVKAATHAPIIEDRITESETYIIPTPTPPMAIFFQSSLPRKLHATQETPLHIAAPPTEKKNYKQLTGQNASFWVTQQSFLPTAFDSSVKTYVHDPNRNPLKIHQAIENNIKII</sequence>
<dbReference type="InterPro" id="IPR017907">
    <property type="entry name" value="Znf_RING_CS"/>
</dbReference>
<dbReference type="SMART" id="SM00184">
    <property type="entry name" value="RING"/>
    <property type="match status" value="1"/>
</dbReference>